<reference evidence="1" key="1">
    <citation type="submission" date="2013-03" db="EMBL/GenBank/DDBJ databases">
        <authorList>
            <person name="Harkins D.M."/>
            <person name="Durkin A.S."/>
            <person name="Brinkac L.M."/>
            <person name="Haft D.H."/>
            <person name="Selengut J.D."/>
            <person name="Sanka R."/>
            <person name="DePew J."/>
            <person name="Purushe J."/>
            <person name="Hartskeerl R.A."/>
            <person name="Ahmed A."/>
            <person name="van der Linden H."/>
            <person name="Goris M.G.A."/>
            <person name="Vinetz J.M."/>
            <person name="Sutton G.G."/>
            <person name="Nierman W.C."/>
            <person name="Fouts D.E."/>
        </authorList>
    </citation>
    <scope>NUCLEOTIDE SEQUENCE [LARGE SCALE GENOMIC DNA]</scope>
    <source>
        <strain evidence="1">LT 11-33</strain>
    </source>
</reference>
<dbReference type="AlphaFoldDB" id="N1VUL7"/>
<organism evidence="1 2">
    <name type="scientific">Leptospira terpstrae serovar Hualin str. LT 11-33 = ATCC 700639</name>
    <dbReference type="NCBI Taxonomy" id="1257025"/>
    <lineage>
        <taxon>Bacteria</taxon>
        <taxon>Pseudomonadati</taxon>
        <taxon>Spirochaetota</taxon>
        <taxon>Spirochaetia</taxon>
        <taxon>Leptospirales</taxon>
        <taxon>Leptospiraceae</taxon>
        <taxon>Leptospira</taxon>
    </lineage>
</organism>
<dbReference type="EMBL" id="AOGW02000012">
    <property type="protein sequence ID" value="EMY60692.1"/>
    <property type="molecule type" value="Genomic_DNA"/>
</dbReference>
<name>N1VUL7_9LEPT</name>
<comment type="caution">
    <text evidence="1">The sequence shown here is derived from an EMBL/GenBank/DDBJ whole genome shotgun (WGS) entry which is preliminary data.</text>
</comment>
<sequence length="234" mass="27488">MKTTTQFNDAIKEFDNLVSNSNFKNYKKVLNVFRLGSDADSQAQHEVMEDSIRKAFLELEKSLFRNLYEDYSIKFSESIPCLPRLVFRIQNDSFFFGDPYLVVITYIPEQYLLALHSMFEVKFKNFSSHNYARLTTKVYFDFQKFDNKVCQMFKEYSDFFETLNPRTFFRKSLSKVQFVDQKASSSENSLKIAKKLHEALDQSIQSSEKGITIEINPEIRKKVEKLRSELISAA</sequence>
<accession>N1VUL7</accession>
<keyword evidence="2" id="KW-1185">Reference proteome</keyword>
<dbReference type="Proteomes" id="UP000012371">
    <property type="component" value="Unassembled WGS sequence"/>
</dbReference>
<dbReference type="RefSeq" id="WP_002974803.1">
    <property type="nucleotide sequence ID" value="NZ_AOGW02000012.1"/>
</dbReference>
<proteinExistence type="predicted"/>
<evidence type="ECO:0000313" key="2">
    <source>
        <dbReference type="Proteomes" id="UP000012371"/>
    </source>
</evidence>
<gene>
    <name evidence="1" type="ORF">LEP1GSC203_0326</name>
</gene>
<protein>
    <submittedName>
        <fullName evidence="1">Uncharacterized protein</fullName>
    </submittedName>
</protein>
<evidence type="ECO:0000313" key="1">
    <source>
        <dbReference type="EMBL" id="EMY60692.1"/>
    </source>
</evidence>